<dbReference type="InterPro" id="IPR050700">
    <property type="entry name" value="YIM1/Zinc_Alcohol_DH_Fams"/>
</dbReference>
<proteinExistence type="predicted"/>
<dbReference type="Proteomes" id="UP000477750">
    <property type="component" value="Unassembled WGS sequence"/>
</dbReference>
<evidence type="ECO:0000313" key="3">
    <source>
        <dbReference type="EMBL" id="MQM23979.1"/>
    </source>
</evidence>
<dbReference type="GO" id="GO:0016491">
    <property type="term" value="F:oxidoreductase activity"/>
    <property type="evidence" value="ECO:0007669"/>
    <property type="project" value="UniProtKB-KW"/>
</dbReference>
<dbReference type="EMBL" id="WIAO01000001">
    <property type="protein sequence ID" value="MQM23979.1"/>
    <property type="molecule type" value="Genomic_DNA"/>
</dbReference>
<reference evidence="3 4" key="1">
    <citation type="submission" date="2019-10" db="EMBL/GenBank/DDBJ databases">
        <title>Glycomyces albidus sp. nov., a novel actinomycete isolated from rhizosphere soil of wheat (Triticum aestivum L.).</title>
        <authorList>
            <person name="Qian L."/>
        </authorList>
    </citation>
    <scope>NUCLEOTIDE SEQUENCE [LARGE SCALE GENOMIC DNA]</scope>
    <source>
        <strain evidence="3 4">NEAU-7082</strain>
    </source>
</reference>
<dbReference type="InterPro" id="IPR036291">
    <property type="entry name" value="NAD(P)-bd_dom_sf"/>
</dbReference>
<dbReference type="PROSITE" id="PS01162">
    <property type="entry name" value="QOR_ZETA_CRYSTAL"/>
    <property type="match status" value="1"/>
</dbReference>
<name>A0A6L5G2R4_9ACTN</name>
<keyword evidence="1" id="KW-0560">Oxidoreductase</keyword>
<dbReference type="InterPro" id="IPR011032">
    <property type="entry name" value="GroES-like_sf"/>
</dbReference>
<evidence type="ECO:0000313" key="4">
    <source>
        <dbReference type="Proteomes" id="UP000477750"/>
    </source>
</evidence>
<sequence>MLAWIRNEIRWRRGGPVNATMRAVTQSVLGGTEVLRLEDVARPEPFYGEVLVRVHAASLNPVDPAAREIGLYIGEPPFTLGWDVSGVVEQVGIGVTRFRVGDEVFGMPRFPHRAGAHAEYLTAPARDLALKPASLSHVEAAALPLTGLTAWQSLIPRARIRKGQTVLIHAAAGGIGHLAVQIAKSAGARVIGTASAANREFVLGLGADEVVDYRNEDFTKAVEDVDVVLSTLGGDVAERSVSVIRDGGTLLQMHYSTRDRAFPEAVRRGIDTRFQLVEPDGSGLEALADLVERDLLRVHVARVFALEEFAAAHALMEAGGFAGKLVFGLV</sequence>
<accession>A0A6L5G2R4</accession>
<dbReference type="InterPro" id="IPR020843">
    <property type="entry name" value="ER"/>
</dbReference>
<dbReference type="PANTHER" id="PTHR11695:SF294">
    <property type="entry name" value="RETICULON-4-INTERACTING PROTEIN 1, MITOCHONDRIAL"/>
    <property type="match status" value="1"/>
</dbReference>
<dbReference type="InterPro" id="IPR013154">
    <property type="entry name" value="ADH-like_N"/>
</dbReference>
<dbReference type="AlphaFoldDB" id="A0A6L5G2R4"/>
<protein>
    <submittedName>
        <fullName evidence="3">Zinc-binding dehydrogenase</fullName>
    </submittedName>
</protein>
<dbReference type="Pfam" id="PF13602">
    <property type="entry name" value="ADH_zinc_N_2"/>
    <property type="match status" value="1"/>
</dbReference>
<dbReference type="PANTHER" id="PTHR11695">
    <property type="entry name" value="ALCOHOL DEHYDROGENASE RELATED"/>
    <property type="match status" value="1"/>
</dbReference>
<dbReference type="Gene3D" id="3.40.50.720">
    <property type="entry name" value="NAD(P)-binding Rossmann-like Domain"/>
    <property type="match status" value="1"/>
</dbReference>
<gene>
    <name evidence="3" type="ORF">GFD30_00080</name>
</gene>
<evidence type="ECO:0000256" key="1">
    <source>
        <dbReference type="ARBA" id="ARBA00023002"/>
    </source>
</evidence>
<organism evidence="3 4">
    <name type="scientific">Glycomyces albidus</name>
    <dbReference type="NCBI Taxonomy" id="2656774"/>
    <lineage>
        <taxon>Bacteria</taxon>
        <taxon>Bacillati</taxon>
        <taxon>Actinomycetota</taxon>
        <taxon>Actinomycetes</taxon>
        <taxon>Glycomycetales</taxon>
        <taxon>Glycomycetaceae</taxon>
        <taxon>Glycomyces</taxon>
    </lineage>
</organism>
<keyword evidence="4" id="KW-1185">Reference proteome</keyword>
<feature type="domain" description="Enoyl reductase (ER)" evidence="2">
    <location>
        <begin position="30"/>
        <end position="327"/>
    </location>
</feature>
<dbReference type="SUPFAM" id="SSF50129">
    <property type="entry name" value="GroES-like"/>
    <property type="match status" value="1"/>
</dbReference>
<dbReference type="InterPro" id="IPR002364">
    <property type="entry name" value="Quin_OxRdtase/zeta-crystal_CS"/>
</dbReference>
<dbReference type="CDD" id="cd05289">
    <property type="entry name" value="MDR_like_2"/>
    <property type="match status" value="1"/>
</dbReference>
<comment type="caution">
    <text evidence="3">The sequence shown here is derived from an EMBL/GenBank/DDBJ whole genome shotgun (WGS) entry which is preliminary data.</text>
</comment>
<dbReference type="SMART" id="SM00829">
    <property type="entry name" value="PKS_ER"/>
    <property type="match status" value="1"/>
</dbReference>
<evidence type="ECO:0000259" key="2">
    <source>
        <dbReference type="SMART" id="SM00829"/>
    </source>
</evidence>
<dbReference type="GO" id="GO:0008270">
    <property type="term" value="F:zinc ion binding"/>
    <property type="evidence" value="ECO:0007669"/>
    <property type="project" value="InterPro"/>
</dbReference>
<dbReference type="Pfam" id="PF08240">
    <property type="entry name" value="ADH_N"/>
    <property type="match status" value="1"/>
</dbReference>
<dbReference type="SUPFAM" id="SSF51735">
    <property type="entry name" value="NAD(P)-binding Rossmann-fold domains"/>
    <property type="match status" value="1"/>
</dbReference>
<dbReference type="Gene3D" id="3.90.180.10">
    <property type="entry name" value="Medium-chain alcohol dehydrogenases, catalytic domain"/>
    <property type="match status" value="1"/>
</dbReference>